<keyword evidence="6" id="KW-0391">Immunity</keyword>
<evidence type="ECO:0000256" key="2">
    <source>
        <dbReference type="ARBA" id="ARBA00004613"/>
    </source>
</evidence>
<feature type="signal peptide" evidence="13">
    <location>
        <begin position="1"/>
        <end position="21"/>
    </location>
</feature>
<evidence type="ECO:0000313" key="16">
    <source>
        <dbReference type="Proteomes" id="UP000005225"/>
    </source>
</evidence>
<dbReference type="InterPro" id="IPR007110">
    <property type="entry name" value="Ig-like_dom"/>
</dbReference>
<dbReference type="InterPro" id="IPR013106">
    <property type="entry name" value="Ig_V-set"/>
</dbReference>
<dbReference type="Ensembl" id="ENSOGAT00000005890.2">
    <property type="protein sequence ID" value="ENSOGAP00000005263.2"/>
    <property type="gene ID" value="ENSOGAG00000034093.1"/>
</dbReference>
<keyword evidence="4" id="KW-0964">Secreted</keyword>
<dbReference type="eggNOG" id="ENOG502SQQV">
    <property type="taxonomic scope" value="Eukaryota"/>
</dbReference>
<dbReference type="AlphaFoldDB" id="H0WT17"/>
<proteinExistence type="predicted"/>
<dbReference type="HOGENOM" id="CLU_077975_5_2_1"/>
<dbReference type="InterPro" id="IPR036179">
    <property type="entry name" value="Ig-like_dom_sf"/>
</dbReference>
<evidence type="ECO:0000256" key="10">
    <source>
        <dbReference type="ARBA" id="ARBA00023319"/>
    </source>
</evidence>
<dbReference type="GO" id="GO:0005576">
    <property type="term" value="C:extracellular region"/>
    <property type="evidence" value="ECO:0007669"/>
    <property type="project" value="UniProtKB-SubCell"/>
</dbReference>
<keyword evidence="5 13" id="KW-0732">Signal</keyword>
<evidence type="ECO:0000256" key="13">
    <source>
        <dbReference type="SAM" id="SignalP"/>
    </source>
</evidence>
<reference evidence="15" key="3">
    <citation type="submission" date="2025-09" db="UniProtKB">
        <authorList>
            <consortium name="Ensembl"/>
        </authorList>
    </citation>
    <scope>IDENTIFICATION</scope>
</reference>
<evidence type="ECO:0000256" key="6">
    <source>
        <dbReference type="ARBA" id="ARBA00022859"/>
    </source>
</evidence>
<keyword evidence="12" id="KW-1280">Immunoglobulin</keyword>
<dbReference type="InterPro" id="IPR050199">
    <property type="entry name" value="IgHV"/>
</dbReference>
<evidence type="ECO:0000256" key="3">
    <source>
        <dbReference type="ARBA" id="ARBA00022475"/>
    </source>
</evidence>
<dbReference type="Pfam" id="PF07686">
    <property type="entry name" value="V-set"/>
    <property type="match status" value="1"/>
</dbReference>
<feature type="domain" description="Ig-like" evidence="14">
    <location>
        <begin position="15"/>
        <end position="119"/>
    </location>
</feature>
<sequence length="119" mass="13136">MGFAVLLNLLLAVLPDTGVCAQVQLVQSGAEVKRPGESLTISCKPSGYTFTSYWMHWVRQRPGKGLEWVGRIYPGNFKTYKSPAFQGHVTISTDNSISTASLRWSSLKAEDTAVYYCAK</sequence>
<dbReference type="FunFam" id="2.60.40.10:FF:001072">
    <property type="entry name" value="Immunoglobulin heavy variable V1-24"/>
    <property type="match status" value="1"/>
</dbReference>
<evidence type="ECO:0000256" key="11">
    <source>
        <dbReference type="ARBA" id="ARBA00038737"/>
    </source>
</evidence>
<dbReference type="SMART" id="SM00406">
    <property type="entry name" value="IGv"/>
    <property type="match status" value="1"/>
</dbReference>
<dbReference type="GO" id="GO:0005886">
    <property type="term" value="C:plasma membrane"/>
    <property type="evidence" value="ECO:0007669"/>
    <property type="project" value="UniProtKB-SubCell"/>
</dbReference>
<comment type="subunit">
    <text evidence="11">Immunoglobulins are composed of two identical heavy chains and two identical light chains; disulfide-linked.</text>
</comment>
<accession>H0WT17</accession>
<dbReference type="GeneTree" id="ENSGT00950000183013"/>
<protein>
    <recommendedName>
        <fullName evidence="14">Ig-like domain-containing protein</fullName>
    </recommendedName>
</protein>
<dbReference type="Gene3D" id="2.60.40.10">
    <property type="entry name" value="Immunoglobulins"/>
    <property type="match status" value="1"/>
</dbReference>
<evidence type="ECO:0000256" key="9">
    <source>
        <dbReference type="ARBA" id="ARBA00023157"/>
    </source>
</evidence>
<dbReference type="PANTHER" id="PTHR23266">
    <property type="entry name" value="IMMUNOGLOBULIN HEAVY CHAIN"/>
    <property type="match status" value="1"/>
</dbReference>
<dbReference type="STRING" id="30611.ENSOGAP00000005263"/>
<dbReference type="InterPro" id="IPR013783">
    <property type="entry name" value="Ig-like_fold"/>
</dbReference>
<evidence type="ECO:0000256" key="12">
    <source>
        <dbReference type="ARBA" id="ARBA00043265"/>
    </source>
</evidence>
<name>H0WT17_OTOGA</name>
<evidence type="ECO:0000256" key="5">
    <source>
        <dbReference type="ARBA" id="ARBA00022729"/>
    </source>
</evidence>
<dbReference type="OMA" id="FTGYWIS"/>
<keyword evidence="9" id="KW-1015">Disulfide bond</keyword>
<reference evidence="15" key="2">
    <citation type="submission" date="2025-08" db="UniProtKB">
        <authorList>
            <consortium name="Ensembl"/>
        </authorList>
    </citation>
    <scope>IDENTIFICATION</scope>
</reference>
<keyword evidence="8" id="KW-0472">Membrane</keyword>
<feature type="chain" id="PRO_5003543885" description="Ig-like domain-containing protein" evidence="13">
    <location>
        <begin position="22"/>
        <end position="119"/>
    </location>
</feature>
<dbReference type="Proteomes" id="UP000005225">
    <property type="component" value="Unassembled WGS sequence"/>
</dbReference>
<organism evidence="15 16">
    <name type="scientific">Otolemur garnettii</name>
    <name type="common">Small-eared galago</name>
    <name type="synonym">Garnett's greater bushbaby</name>
    <dbReference type="NCBI Taxonomy" id="30611"/>
    <lineage>
        <taxon>Eukaryota</taxon>
        <taxon>Metazoa</taxon>
        <taxon>Chordata</taxon>
        <taxon>Craniata</taxon>
        <taxon>Vertebrata</taxon>
        <taxon>Euteleostomi</taxon>
        <taxon>Mammalia</taxon>
        <taxon>Eutheria</taxon>
        <taxon>Euarchontoglires</taxon>
        <taxon>Primates</taxon>
        <taxon>Strepsirrhini</taxon>
        <taxon>Lorisiformes</taxon>
        <taxon>Galagidae</taxon>
        <taxon>Otolemur</taxon>
    </lineage>
</organism>
<dbReference type="EMBL" id="AAQR03191953">
    <property type="status" value="NOT_ANNOTATED_CDS"/>
    <property type="molecule type" value="Genomic_DNA"/>
</dbReference>
<evidence type="ECO:0000256" key="7">
    <source>
        <dbReference type="ARBA" id="ARBA00023130"/>
    </source>
</evidence>
<keyword evidence="3" id="KW-1003">Cell membrane</keyword>
<evidence type="ECO:0000256" key="8">
    <source>
        <dbReference type="ARBA" id="ARBA00023136"/>
    </source>
</evidence>
<keyword evidence="7" id="KW-1064">Adaptive immunity</keyword>
<keyword evidence="16" id="KW-1185">Reference proteome</keyword>
<keyword evidence="10" id="KW-0393">Immunoglobulin domain</keyword>
<dbReference type="InParanoid" id="H0WT17"/>
<evidence type="ECO:0000256" key="1">
    <source>
        <dbReference type="ARBA" id="ARBA00004236"/>
    </source>
</evidence>
<dbReference type="GO" id="GO:0019814">
    <property type="term" value="C:immunoglobulin complex"/>
    <property type="evidence" value="ECO:0007669"/>
    <property type="project" value="UniProtKB-KW"/>
</dbReference>
<reference evidence="16" key="1">
    <citation type="submission" date="2011-03" db="EMBL/GenBank/DDBJ databases">
        <title>Version 3 of the genome sequence of Otolemur garnettii (Bushbaby).</title>
        <authorList>
            <consortium name="The Broad Institute Genome Sequencing Platform"/>
            <person name="Di Palma F."/>
            <person name="Johnson J."/>
            <person name="Lander E.S."/>
            <person name="Lindblad-Toh K."/>
            <person name="Jaffe D.B."/>
            <person name="Gnerre S."/>
            <person name="MacCallum I."/>
            <person name="Przybylski D."/>
            <person name="Ribeiro F.J."/>
            <person name="Burton J.N."/>
            <person name="Walker B.J."/>
            <person name="Sharpe T."/>
            <person name="Hall G."/>
        </authorList>
    </citation>
    <scope>NUCLEOTIDE SEQUENCE [LARGE SCALE GENOMIC DNA]</scope>
</reference>
<evidence type="ECO:0000259" key="14">
    <source>
        <dbReference type="PROSITE" id="PS50835"/>
    </source>
</evidence>
<comment type="subcellular location">
    <subcellularLocation>
        <location evidence="1">Cell membrane</location>
    </subcellularLocation>
    <subcellularLocation>
        <location evidence="2">Secreted</location>
    </subcellularLocation>
</comment>
<evidence type="ECO:0000313" key="15">
    <source>
        <dbReference type="Ensembl" id="ENSOGAP00000005263.2"/>
    </source>
</evidence>
<dbReference type="GO" id="GO:0002250">
    <property type="term" value="P:adaptive immune response"/>
    <property type="evidence" value="ECO:0007669"/>
    <property type="project" value="UniProtKB-KW"/>
</dbReference>
<dbReference type="PROSITE" id="PS50835">
    <property type="entry name" value="IG_LIKE"/>
    <property type="match status" value="1"/>
</dbReference>
<dbReference type="SUPFAM" id="SSF48726">
    <property type="entry name" value="Immunoglobulin"/>
    <property type="match status" value="1"/>
</dbReference>
<evidence type="ECO:0000256" key="4">
    <source>
        <dbReference type="ARBA" id="ARBA00022525"/>
    </source>
</evidence>